<dbReference type="PIRSF" id="PIRSF028743">
    <property type="entry name" value="GvpO_protein"/>
    <property type="match status" value="1"/>
</dbReference>
<keyword evidence="2" id="KW-1185">Reference proteome</keyword>
<evidence type="ECO:0000313" key="1">
    <source>
        <dbReference type="EMBL" id="MBB4662239.1"/>
    </source>
</evidence>
<accession>A0A840IBH0</accession>
<organism evidence="1 2">
    <name type="scientific">Conexibacter arvalis</name>
    <dbReference type="NCBI Taxonomy" id="912552"/>
    <lineage>
        <taxon>Bacteria</taxon>
        <taxon>Bacillati</taxon>
        <taxon>Actinomycetota</taxon>
        <taxon>Thermoleophilia</taxon>
        <taxon>Solirubrobacterales</taxon>
        <taxon>Conexibacteraceae</taxon>
        <taxon>Conexibacter</taxon>
    </lineage>
</organism>
<proteinExistence type="predicted"/>
<dbReference type="InterPro" id="IPR008634">
    <property type="entry name" value="Gas-vesicle_GvpO"/>
</dbReference>
<name>A0A840IBH0_9ACTN</name>
<reference evidence="1 2" key="1">
    <citation type="submission" date="2020-08" db="EMBL/GenBank/DDBJ databases">
        <title>Genomic Encyclopedia of Archaeal and Bacterial Type Strains, Phase II (KMG-II): from individual species to whole genera.</title>
        <authorList>
            <person name="Goeker M."/>
        </authorList>
    </citation>
    <scope>NUCLEOTIDE SEQUENCE [LARGE SCALE GENOMIC DNA]</scope>
    <source>
        <strain evidence="1 2">DSM 23288</strain>
    </source>
</reference>
<dbReference type="GO" id="GO:0031412">
    <property type="term" value="P:gas vesicle organization"/>
    <property type="evidence" value="ECO:0007669"/>
    <property type="project" value="InterPro"/>
</dbReference>
<comment type="caution">
    <text evidence="1">The sequence shown here is derived from an EMBL/GenBank/DDBJ whole genome shotgun (WGS) entry which is preliminary data.</text>
</comment>
<dbReference type="RefSeq" id="WP_221242961.1">
    <property type="nucleotide sequence ID" value="NZ_JACHNU010000002.1"/>
</dbReference>
<protein>
    <recommendedName>
        <fullName evidence="3">Gas vesicle protein</fullName>
    </recommendedName>
</protein>
<evidence type="ECO:0000313" key="2">
    <source>
        <dbReference type="Proteomes" id="UP000585272"/>
    </source>
</evidence>
<evidence type="ECO:0008006" key="3">
    <source>
        <dbReference type="Google" id="ProtNLM"/>
    </source>
</evidence>
<gene>
    <name evidence="1" type="ORF">BDZ31_001825</name>
</gene>
<dbReference type="Pfam" id="PF05800">
    <property type="entry name" value="GvpO"/>
    <property type="match status" value="1"/>
</dbReference>
<dbReference type="Proteomes" id="UP000585272">
    <property type="component" value="Unassembled WGS sequence"/>
</dbReference>
<dbReference type="EMBL" id="JACHNU010000002">
    <property type="protein sequence ID" value="MBB4662239.1"/>
    <property type="molecule type" value="Genomic_DNA"/>
</dbReference>
<sequence length="92" mass="10428">MAERKTPSAELARRARDQLAEVTGLQPESVSSLERAEDGSWFVTVELLELERVPSTDDVLGSYEARVDEDGELLGYRRLRRYARSHAYEQSG</sequence>
<dbReference type="AlphaFoldDB" id="A0A840IBH0"/>